<keyword evidence="5" id="KW-0547">Nucleotide-binding</keyword>
<reference evidence="12" key="2">
    <citation type="submission" date="2012-11" db="EMBL/GenBank/DDBJ databases">
        <authorList>
            <person name="Kuo A."/>
            <person name="Curtis B.A."/>
            <person name="Tanifuji G."/>
            <person name="Burki F."/>
            <person name="Gruber A."/>
            <person name="Irimia M."/>
            <person name="Maruyama S."/>
            <person name="Arias M.C."/>
            <person name="Ball S.G."/>
            <person name="Gile G.H."/>
            <person name="Hirakawa Y."/>
            <person name="Hopkins J.F."/>
            <person name="Rensing S.A."/>
            <person name="Schmutz J."/>
            <person name="Symeonidi A."/>
            <person name="Elias M."/>
            <person name="Eveleigh R.J."/>
            <person name="Herman E.K."/>
            <person name="Klute M.J."/>
            <person name="Nakayama T."/>
            <person name="Obornik M."/>
            <person name="Reyes-Prieto A."/>
            <person name="Armbrust E.V."/>
            <person name="Aves S.J."/>
            <person name="Beiko R.G."/>
            <person name="Coutinho P."/>
            <person name="Dacks J.B."/>
            <person name="Durnford D.G."/>
            <person name="Fast N.M."/>
            <person name="Green B.R."/>
            <person name="Grisdale C."/>
            <person name="Hempe F."/>
            <person name="Henrissat B."/>
            <person name="Hoppner M.P."/>
            <person name="Ishida K.-I."/>
            <person name="Kim E."/>
            <person name="Koreny L."/>
            <person name="Kroth P.G."/>
            <person name="Liu Y."/>
            <person name="Malik S.-B."/>
            <person name="Maier U.G."/>
            <person name="McRose D."/>
            <person name="Mock T."/>
            <person name="Neilson J.A."/>
            <person name="Onodera N.T."/>
            <person name="Poole A.M."/>
            <person name="Pritham E.J."/>
            <person name="Richards T.A."/>
            <person name="Rocap G."/>
            <person name="Roy S.W."/>
            <person name="Sarai C."/>
            <person name="Schaack S."/>
            <person name="Shirato S."/>
            <person name="Slamovits C.H."/>
            <person name="Spencer D.F."/>
            <person name="Suzuki S."/>
            <person name="Worden A.Z."/>
            <person name="Zauner S."/>
            <person name="Barry K."/>
            <person name="Bell C."/>
            <person name="Bharti A.K."/>
            <person name="Crow J.A."/>
            <person name="Grimwood J."/>
            <person name="Kramer R."/>
            <person name="Lindquist E."/>
            <person name="Lucas S."/>
            <person name="Salamov A."/>
            <person name="McFadden G.I."/>
            <person name="Lane C.E."/>
            <person name="Keeling P.J."/>
            <person name="Gray M.W."/>
            <person name="Grigoriev I.V."/>
            <person name="Archibald J.M."/>
        </authorList>
    </citation>
    <scope>NUCLEOTIDE SEQUENCE</scope>
    <source>
        <strain evidence="12">CCMP2712</strain>
    </source>
</reference>
<dbReference type="InterPro" id="IPR008271">
    <property type="entry name" value="Ser/Thr_kinase_AS"/>
</dbReference>
<evidence type="ECO:0000256" key="2">
    <source>
        <dbReference type="ARBA" id="ARBA00022527"/>
    </source>
</evidence>
<dbReference type="EnsemblProtists" id="EKX30824">
    <property type="protein sequence ID" value="EKX30824"/>
    <property type="gene ID" value="GUITHDRAFT_83647"/>
</dbReference>
<dbReference type="EC" id="2.7.11.1" evidence="1"/>
<dbReference type="STRING" id="905079.L1I4M8"/>
<dbReference type="SMART" id="SM00220">
    <property type="entry name" value="S_TKc"/>
    <property type="match status" value="1"/>
</dbReference>
<dbReference type="InterPro" id="IPR000719">
    <property type="entry name" value="Prot_kinase_dom"/>
</dbReference>
<evidence type="ECO:0000256" key="1">
    <source>
        <dbReference type="ARBA" id="ARBA00012513"/>
    </source>
</evidence>
<dbReference type="InterPro" id="IPR011009">
    <property type="entry name" value="Kinase-like_dom_sf"/>
</dbReference>
<keyword evidence="6" id="KW-0418">Kinase</keyword>
<dbReference type="HOGENOM" id="CLU_004875_0_0_1"/>
<dbReference type="GO" id="GO:0004674">
    <property type="term" value="F:protein serine/threonine kinase activity"/>
    <property type="evidence" value="ECO:0007669"/>
    <property type="project" value="UniProtKB-KW"/>
</dbReference>
<dbReference type="Gene3D" id="1.20.1440.180">
    <property type="entry name" value="KEN domain"/>
    <property type="match status" value="1"/>
</dbReference>
<dbReference type="GO" id="GO:0036498">
    <property type="term" value="P:IRE1-mediated unfolded protein response"/>
    <property type="evidence" value="ECO:0007669"/>
    <property type="project" value="TreeGrafter"/>
</dbReference>
<evidence type="ECO:0000256" key="4">
    <source>
        <dbReference type="ARBA" id="ARBA00022729"/>
    </source>
</evidence>
<evidence type="ECO:0000313" key="10">
    <source>
        <dbReference type="EMBL" id="EKX30824.1"/>
    </source>
</evidence>
<dbReference type="InterPro" id="IPR038357">
    <property type="entry name" value="KEN_sf"/>
</dbReference>
<proteinExistence type="predicted"/>
<reference evidence="10 12" key="1">
    <citation type="journal article" date="2012" name="Nature">
        <title>Algal genomes reveal evolutionary mosaicism and the fate of nucleomorphs.</title>
        <authorList>
            <consortium name="DOE Joint Genome Institute"/>
            <person name="Curtis B.A."/>
            <person name="Tanifuji G."/>
            <person name="Burki F."/>
            <person name="Gruber A."/>
            <person name="Irimia M."/>
            <person name="Maruyama S."/>
            <person name="Arias M.C."/>
            <person name="Ball S.G."/>
            <person name="Gile G.H."/>
            <person name="Hirakawa Y."/>
            <person name="Hopkins J.F."/>
            <person name="Kuo A."/>
            <person name="Rensing S.A."/>
            <person name="Schmutz J."/>
            <person name="Symeonidi A."/>
            <person name="Elias M."/>
            <person name="Eveleigh R.J."/>
            <person name="Herman E.K."/>
            <person name="Klute M.J."/>
            <person name="Nakayama T."/>
            <person name="Obornik M."/>
            <person name="Reyes-Prieto A."/>
            <person name="Armbrust E.V."/>
            <person name="Aves S.J."/>
            <person name="Beiko R.G."/>
            <person name="Coutinho P."/>
            <person name="Dacks J.B."/>
            <person name="Durnford D.G."/>
            <person name="Fast N.M."/>
            <person name="Green B.R."/>
            <person name="Grisdale C.J."/>
            <person name="Hempel F."/>
            <person name="Henrissat B."/>
            <person name="Hoppner M.P."/>
            <person name="Ishida K."/>
            <person name="Kim E."/>
            <person name="Koreny L."/>
            <person name="Kroth P.G."/>
            <person name="Liu Y."/>
            <person name="Malik S.B."/>
            <person name="Maier U.G."/>
            <person name="McRose D."/>
            <person name="Mock T."/>
            <person name="Neilson J.A."/>
            <person name="Onodera N.T."/>
            <person name="Poole A.M."/>
            <person name="Pritham E.J."/>
            <person name="Richards T.A."/>
            <person name="Rocap G."/>
            <person name="Roy S.W."/>
            <person name="Sarai C."/>
            <person name="Schaack S."/>
            <person name="Shirato S."/>
            <person name="Slamovits C.H."/>
            <person name="Spencer D.F."/>
            <person name="Suzuki S."/>
            <person name="Worden A.Z."/>
            <person name="Zauner S."/>
            <person name="Barry K."/>
            <person name="Bell C."/>
            <person name="Bharti A.K."/>
            <person name="Crow J.A."/>
            <person name="Grimwood J."/>
            <person name="Kramer R."/>
            <person name="Lindquist E."/>
            <person name="Lucas S."/>
            <person name="Salamov A."/>
            <person name="McFadden G.I."/>
            <person name="Lane C.E."/>
            <person name="Keeling P.J."/>
            <person name="Gray M.W."/>
            <person name="Grigoriev I.V."/>
            <person name="Archibald J.M."/>
        </authorList>
    </citation>
    <scope>NUCLEOTIDE SEQUENCE</scope>
    <source>
        <strain evidence="10 12">CCMP2712</strain>
    </source>
</reference>
<dbReference type="PANTHER" id="PTHR13954">
    <property type="entry name" value="IRE1-RELATED"/>
    <property type="match status" value="1"/>
</dbReference>
<dbReference type="PROSITE" id="PS51392">
    <property type="entry name" value="KEN"/>
    <property type="match status" value="1"/>
</dbReference>
<dbReference type="PANTHER" id="PTHR13954:SF6">
    <property type="entry name" value="NON-SPECIFIC SERINE_THREONINE PROTEIN KINASE"/>
    <property type="match status" value="1"/>
</dbReference>
<dbReference type="FunFam" id="3.30.200.20:FF:000077">
    <property type="entry name" value="Putative Serine/threonine-protein kinase/endoribonuclease IRE1"/>
    <property type="match status" value="1"/>
</dbReference>
<dbReference type="KEGG" id="gtt:GUITHDRAFT_83647"/>
<dbReference type="GO" id="GO:0051082">
    <property type="term" value="F:unfolded protein binding"/>
    <property type="evidence" value="ECO:0007669"/>
    <property type="project" value="TreeGrafter"/>
</dbReference>
<feature type="domain" description="Protein kinase" evidence="8">
    <location>
        <begin position="3"/>
        <end position="254"/>
    </location>
</feature>
<dbReference type="SUPFAM" id="SSF56112">
    <property type="entry name" value="Protein kinase-like (PK-like)"/>
    <property type="match status" value="1"/>
</dbReference>
<dbReference type="EMBL" id="JH993523">
    <property type="protein sequence ID" value="EKX30824.1"/>
    <property type="molecule type" value="Genomic_DNA"/>
</dbReference>
<keyword evidence="12" id="KW-1185">Reference proteome</keyword>
<reference evidence="11" key="3">
    <citation type="submission" date="2015-06" db="UniProtKB">
        <authorList>
            <consortium name="EnsemblProtists"/>
        </authorList>
    </citation>
    <scope>IDENTIFICATION</scope>
</reference>
<evidence type="ECO:0000256" key="7">
    <source>
        <dbReference type="ARBA" id="ARBA00022840"/>
    </source>
</evidence>
<dbReference type="Proteomes" id="UP000011087">
    <property type="component" value="Unassembled WGS sequence"/>
</dbReference>
<dbReference type="OMA" id="MEIYAFI"/>
<gene>
    <name evidence="10" type="ORF">GUITHDRAFT_83647</name>
</gene>
<evidence type="ECO:0000259" key="8">
    <source>
        <dbReference type="PROSITE" id="PS50011"/>
    </source>
</evidence>
<dbReference type="GO" id="GO:0006397">
    <property type="term" value="P:mRNA processing"/>
    <property type="evidence" value="ECO:0007669"/>
    <property type="project" value="InterPro"/>
</dbReference>
<dbReference type="Pfam" id="PF06479">
    <property type="entry name" value="Ribonuc_2-5A"/>
    <property type="match status" value="1"/>
</dbReference>
<sequence>MEIETDQVLGYGCQGTVVYRGRMGGREIAVKRMVKDFVEVAEQEVNLLISSDMHPNIVRYFDTERDSCFLYLAFELCQCTLAALVDKLSSSPLDPLASLFRPHVAMLELVGGVCHLHGMNIVHRDLKPVNLLITESGRIKISDMGLSKKLDHEHASFETSSGTLGWRAAEQIRGEKCSIKVDSFALGCILYYVMTKGSHPFGERARRESNILADKPDVRRVWKERELSDLILRLVAHDPRSRLSMQEASKHPFFWEASKRLQFLLDVSDRIEHEGAEAQIVQEIEGCSPRIFHPTWEKYLHVDLITDLGGGEGQLPCPSSFVKDLLRAIRNKKSHYHDLPPPLQQTVGPVPDGFLSYWTSRFPDLIMEMFFVLRTSSVWEEVTFKPYR</sequence>
<dbReference type="RefSeq" id="XP_005817804.1">
    <property type="nucleotide sequence ID" value="XM_005817747.1"/>
</dbReference>
<dbReference type="Gene3D" id="1.10.510.10">
    <property type="entry name" value="Transferase(Phosphotransferase) domain 1"/>
    <property type="match status" value="1"/>
</dbReference>
<name>L1I4M8_GUITC</name>
<dbReference type="Gene3D" id="3.30.200.20">
    <property type="entry name" value="Phosphorylase Kinase, domain 1"/>
    <property type="match status" value="1"/>
</dbReference>
<organism evidence="10">
    <name type="scientific">Guillardia theta (strain CCMP2712)</name>
    <name type="common">Cryptophyte</name>
    <dbReference type="NCBI Taxonomy" id="905079"/>
    <lineage>
        <taxon>Eukaryota</taxon>
        <taxon>Cryptophyceae</taxon>
        <taxon>Pyrenomonadales</taxon>
        <taxon>Geminigeraceae</taxon>
        <taxon>Guillardia</taxon>
    </lineage>
</organism>
<evidence type="ECO:0000256" key="5">
    <source>
        <dbReference type="ARBA" id="ARBA00022741"/>
    </source>
</evidence>
<dbReference type="GO" id="GO:1990604">
    <property type="term" value="C:IRE1-TRAF2-ASK1 complex"/>
    <property type="evidence" value="ECO:0007669"/>
    <property type="project" value="TreeGrafter"/>
</dbReference>
<protein>
    <recommendedName>
        <fullName evidence="1">non-specific serine/threonine protein kinase</fullName>
        <ecNumber evidence="1">2.7.11.1</ecNumber>
    </recommendedName>
</protein>
<dbReference type="eggNOG" id="KOG1027">
    <property type="taxonomic scope" value="Eukaryota"/>
</dbReference>
<dbReference type="SMART" id="SM00580">
    <property type="entry name" value="PUG"/>
    <property type="match status" value="1"/>
</dbReference>
<keyword evidence="4" id="KW-0732">Signal</keyword>
<dbReference type="GeneID" id="17287544"/>
<dbReference type="PROSITE" id="PS50011">
    <property type="entry name" value="PROTEIN_KINASE_DOM"/>
    <property type="match status" value="1"/>
</dbReference>
<dbReference type="GO" id="GO:0004521">
    <property type="term" value="F:RNA endonuclease activity"/>
    <property type="evidence" value="ECO:0007669"/>
    <property type="project" value="InterPro"/>
</dbReference>
<dbReference type="InterPro" id="IPR010513">
    <property type="entry name" value="KEN_dom"/>
</dbReference>
<dbReference type="Pfam" id="PF00069">
    <property type="entry name" value="Pkinase"/>
    <property type="match status" value="1"/>
</dbReference>
<evidence type="ECO:0000256" key="3">
    <source>
        <dbReference type="ARBA" id="ARBA00022679"/>
    </source>
</evidence>
<dbReference type="PaxDb" id="55529-EKX30824"/>
<keyword evidence="3" id="KW-0808">Transferase</keyword>
<feature type="domain" description="KEN" evidence="9">
    <location>
        <begin position="257"/>
        <end position="388"/>
    </location>
</feature>
<evidence type="ECO:0000259" key="9">
    <source>
        <dbReference type="PROSITE" id="PS51392"/>
    </source>
</evidence>
<dbReference type="GO" id="GO:0005524">
    <property type="term" value="F:ATP binding"/>
    <property type="evidence" value="ECO:0007669"/>
    <property type="project" value="UniProtKB-KW"/>
</dbReference>
<dbReference type="InterPro" id="IPR045133">
    <property type="entry name" value="IRE1/2-like"/>
</dbReference>
<dbReference type="OrthoDB" id="63989at2759"/>
<dbReference type="PROSITE" id="PS00108">
    <property type="entry name" value="PROTEIN_KINASE_ST"/>
    <property type="match status" value="1"/>
</dbReference>
<evidence type="ECO:0000256" key="6">
    <source>
        <dbReference type="ARBA" id="ARBA00022777"/>
    </source>
</evidence>
<keyword evidence="7" id="KW-0067">ATP-binding</keyword>
<dbReference type="AlphaFoldDB" id="L1I4M8"/>
<keyword evidence="2" id="KW-0723">Serine/threonine-protein kinase</keyword>
<evidence type="ECO:0000313" key="12">
    <source>
        <dbReference type="Proteomes" id="UP000011087"/>
    </source>
</evidence>
<accession>L1I4M8</accession>
<evidence type="ECO:0000313" key="11">
    <source>
        <dbReference type="EnsemblProtists" id="EKX30824"/>
    </source>
</evidence>